<dbReference type="AlphaFoldDB" id="A0A0R1FCL5"/>
<evidence type="ECO:0000313" key="2">
    <source>
        <dbReference type="EMBL" id="KRK19326.1"/>
    </source>
</evidence>
<gene>
    <name evidence="2" type="ORF">FD22_GL000071</name>
</gene>
<feature type="transmembrane region" description="Helical" evidence="1">
    <location>
        <begin position="321"/>
        <end position="340"/>
    </location>
</feature>
<dbReference type="EMBL" id="AZCN01000001">
    <property type="protein sequence ID" value="KRK19326.1"/>
    <property type="molecule type" value="Genomic_DNA"/>
</dbReference>
<proteinExistence type="predicted"/>
<feature type="transmembrane region" description="Helical" evidence="1">
    <location>
        <begin position="167"/>
        <end position="188"/>
    </location>
</feature>
<feature type="transmembrane region" description="Helical" evidence="1">
    <location>
        <begin position="352"/>
        <end position="377"/>
    </location>
</feature>
<feature type="transmembrane region" description="Helical" evidence="1">
    <location>
        <begin position="194"/>
        <end position="227"/>
    </location>
</feature>
<dbReference type="GeneID" id="65918385"/>
<dbReference type="Proteomes" id="UP000051181">
    <property type="component" value="Unassembled WGS sequence"/>
</dbReference>
<feature type="transmembrane region" description="Helical" evidence="1">
    <location>
        <begin position="13"/>
        <end position="34"/>
    </location>
</feature>
<keyword evidence="1" id="KW-0812">Transmembrane</keyword>
<keyword evidence="1" id="KW-0472">Membrane</keyword>
<feature type="transmembrane region" description="Helical" evidence="1">
    <location>
        <begin position="114"/>
        <end position="135"/>
    </location>
</feature>
<protein>
    <submittedName>
        <fullName evidence="2">Uncharacterized protein</fullName>
    </submittedName>
</protein>
<evidence type="ECO:0000313" key="3">
    <source>
        <dbReference type="Proteomes" id="UP000051181"/>
    </source>
</evidence>
<sequence>MSTIQSRFTFDTIYGRLNGMLLALFTFFAILMPADNLNIKIFIFSLLLVLNIKTIVFFLIDRKHLYYMFFTVIFPLLLFMISITRVPMGDVLAGVYIFSYIWLLPVILKYQIDYLKYILGALLIIALIICLSALLDKIGIMSISSNPLLVYLNTAQEAQISVSSNAIFTYVIFLNGSPLILILLLYSLFNNKIIWGIVAFMALLLSGTRANIYEALAIVAIYFIFFVKNRVLKTIFIISIIYISYRYSGVFLARVELMNDAKLSGDAIRDSNYHSIIQSMNQNPMSYFLGNGIGSQYFSPARLGLISTSELSYFEFLRQNGLIGLSIFLVFILRPIIPIFKDRKTRWICLAYIGYLILAYTDPFLFTATGFVIYLLVYSLYERSKDETGDRGLSD</sequence>
<feature type="transmembrane region" description="Helical" evidence="1">
    <location>
        <begin position="41"/>
        <end position="60"/>
    </location>
</feature>
<comment type="caution">
    <text evidence="2">The sequence shown here is derived from an EMBL/GenBank/DDBJ whole genome shotgun (WGS) entry which is preliminary data.</text>
</comment>
<accession>A0A0R1FCL5</accession>
<organism evidence="2 3">
    <name type="scientific">Loigolactobacillus coryniformis subsp. coryniformis KCTC 3167 = DSM 20001</name>
    <dbReference type="NCBI Taxonomy" id="913848"/>
    <lineage>
        <taxon>Bacteria</taxon>
        <taxon>Bacillati</taxon>
        <taxon>Bacillota</taxon>
        <taxon>Bacilli</taxon>
        <taxon>Lactobacillales</taxon>
        <taxon>Lactobacillaceae</taxon>
        <taxon>Loigolactobacillus</taxon>
    </lineage>
</organism>
<feature type="transmembrane region" description="Helical" evidence="1">
    <location>
        <begin position="234"/>
        <end position="253"/>
    </location>
</feature>
<name>A0A0R1FCL5_9LACO</name>
<dbReference type="PATRIC" id="fig|913848.6.peg.69"/>
<feature type="transmembrane region" description="Helical" evidence="1">
    <location>
        <begin position="91"/>
        <end position="108"/>
    </location>
</feature>
<dbReference type="RefSeq" id="WP_010010413.1">
    <property type="nucleotide sequence ID" value="NZ_AZCN01000001.1"/>
</dbReference>
<feature type="transmembrane region" description="Helical" evidence="1">
    <location>
        <begin position="66"/>
        <end position="84"/>
    </location>
</feature>
<keyword evidence="1" id="KW-1133">Transmembrane helix</keyword>
<reference evidence="2 3" key="1">
    <citation type="journal article" date="2015" name="Genome Announc.">
        <title>Expanding the biotechnology potential of lactobacilli through comparative genomics of 213 strains and associated genera.</title>
        <authorList>
            <person name="Sun Z."/>
            <person name="Harris H.M."/>
            <person name="McCann A."/>
            <person name="Guo C."/>
            <person name="Argimon S."/>
            <person name="Zhang W."/>
            <person name="Yang X."/>
            <person name="Jeffery I.B."/>
            <person name="Cooney J.C."/>
            <person name="Kagawa T.F."/>
            <person name="Liu W."/>
            <person name="Song Y."/>
            <person name="Salvetti E."/>
            <person name="Wrobel A."/>
            <person name="Rasinkangas P."/>
            <person name="Parkhill J."/>
            <person name="Rea M.C."/>
            <person name="O'Sullivan O."/>
            <person name="Ritari J."/>
            <person name="Douillard F.P."/>
            <person name="Paul Ross R."/>
            <person name="Yang R."/>
            <person name="Briner A.E."/>
            <person name="Felis G.E."/>
            <person name="de Vos W.M."/>
            <person name="Barrangou R."/>
            <person name="Klaenhammer T.R."/>
            <person name="Caufield P.W."/>
            <person name="Cui Y."/>
            <person name="Zhang H."/>
            <person name="O'Toole P.W."/>
        </authorList>
    </citation>
    <scope>NUCLEOTIDE SEQUENCE [LARGE SCALE GENOMIC DNA]</scope>
    <source>
        <strain evidence="2 3">DSM 20001</strain>
    </source>
</reference>
<evidence type="ECO:0000256" key="1">
    <source>
        <dbReference type="SAM" id="Phobius"/>
    </source>
</evidence>